<accession>A0ABX0M8F6</accession>
<evidence type="ECO:0000313" key="2">
    <source>
        <dbReference type="Proteomes" id="UP000785613"/>
    </source>
</evidence>
<dbReference type="Proteomes" id="UP000785613">
    <property type="component" value="Unassembled WGS sequence"/>
</dbReference>
<dbReference type="InterPro" id="IPR011989">
    <property type="entry name" value="ARM-like"/>
</dbReference>
<keyword evidence="2" id="KW-1185">Reference proteome</keyword>
<name>A0ABX0M8F6_9BURK</name>
<evidence type="ECO:0000313" key="1">
    <source>
        <dbReference type="EMBL" id="NHZ38466.1"/>
    </source>
</evidence>
<protein>
    <recommendedName>
        <fullName evidence="3">TIGR02270 family protein</fullName>
    </recommendedName>
</protein>
<dbReference type="Gene3D" id="1.25.10.10">
    <property type="entry name" value="Leucine-rich Repeat Variant"/>
    <property type="match status" value="1"/>
</dbReference>
<reference evidence="1 2" key="1">
    <citation type="submission" date="2019-09" db="EMBL/GenBank/DDBJ databases">
        <title>Taxonomy of Antarctic Massilia spp.: description of Massilia rubra sp. nov., Massilia aquatica sp. nov., Massilia mucilaginosa sp. nov., Massilia frigida sp. nov. isolated from streams, lakes and regoliths.</title>
        <authorList>
            <person name="Holochova P."/>
            <person name="Sedlacek I."/>
            <person name="Kralova S."/>
            <person name="Maslanova I."/>
            <person name="Busse H.-J."/>
            <person name="Stankova E."/>
            <person name="Vrbovska V."/>
            <person name="Kovarovic V."/>
            <person name="Bartak M."/>
            <person name="Svec P."/>
            <person name="Pantucek R."/>
        </authorList>
    </citation>
    <scope>NUCLEOTIDE SEQUENCE [LARGE SCALE GENOMIC DNA]</scope>
    <source>
        <strain evidence="1 2">CCM 8692</strain>
    </source>
</reference>
<dbReference type="Pfam" id="PF13646">
    <property type="entry name" value="HEAT_2"/>
    <property type="match status" value="1"/>
</dbReference>
<proteinExistence type="predicted"/>
<evidence type="ECO:0008006" key="3">
    <source>
        <dbReference type="Google" id="ProtNLM"/>
    </source>
</evidence>
<dbReference type="SUPFAM" id="SSF48371">
    <property type="entry name" value="ARM repeat"/>
    <property type="match status" value="1"/>
</dbReference>
<organism evidence="1 2">
    <name type="scientific">Massilia rubra</name>
    <dbReference type="NCBI Taxonomy" id="2607910"/>
    <lineage>
        <taxon>Bacteria</taxon>
        <taxon>Pseudomonadati</taxon>
        <taxon>Pseudomonadota</taxon>
        <taxon>Betaproteobacteria</taxon>
        <taxon>Burkholderiales</taxon>
        <taxon>Oxalobacteraceae</taxon>
        <taxon>Telluria group</taxon>
        <taxon>Massilia</taxon>
    </lineage>
</organism>
<gene>
    <name evidence="1" type="ORF">F0185_33505</name>
</gene>
<dbReference type="EMBL" id="VUYU01000053">
    <property type="protein sequence ID" value="NHZ38466.1"/>
    <property type="molecule type" value="Genomic_DNA"/>
</dbReference>
<comment type="caution">
    <text evidence="1">The sequence shown here is derived from an EMBL/GenBank/DDBJ whole genome shotgun (WGS) entry which is preliminary data.</text>
</comment>
<dbReference type="RefSeq" id="WP_167232996.1">
    <property type="nucleotide sequence ID" value="NZ_VUYU01000053.1"/>
</dbReference>
<sequence length="466" mass="51553">MLLQKNRKIIPAMVRRHVEDSAFYWSQIDASERSTTVAFSDLLRFNSTLRAHLDGISVAGIGALPVAMAALERWMKPGEAFACSCAAMLAEDTEQLDALASKLEEQPDELLRGAISALAWVPSEGAERVIKNWTASGSSSVRFVVALRALYLINTCLVTAPLSSDSALWLQTPLNELLRDSDRHVRAAACRLAALEDEDEEIEDLLIDALSDSDLAVRSQAAISIARLAQLRANQVHHGKRSNKDLTILGVETLKQSIRSQILLSSTATGWHSKQARRRLSRWIQHLAWMIKPGTSDLYKMLESMPVRSALHFVLHHGDPVHLRFVVEQMANSATARYAGWVWEVITGIDLVESGLSLEEPSMSYDATLDTTPIDADFGLVLPNAEAISNCKLSLSTGQRYFKGQPIAVTPILDNMKWDSQAERGVASQHLQTLDSLFFISVRAPAEMQLRCVDEIKEIMRLEGTA</sequence>
<dbReference type="InterPro" id="IPR016024">
    <property type="entry name" value="ARM-type_fold"/>
</dbReference>